<evidence type="ECO:0000259" key="5">
    <source>
        <dbReference type="PROSITE" id="PS50043"/>
    </source>
</evidence>
<dbReference type="Proteomes" id="UP000287171">
    <property type="component" value="Unassembled WGS sequence"/>
</dbReference>
<keyword evidence="4" id="KW-0472">Membrane</keyword>
<dbReference type="SUPFAM" id="SSF46894">
    <property type="entry name" value="C-terminal effector domain of the bipartite response regulators"/>
    <property type="match status" value="1"/>
</dbReference>
<sequence length="264" mass="30676">MLRSSNPVQRNLTHIWFGLLALMSCGIVLFLFLLYDTRLFAHIFFIMQPLGWILVCVWSSIIMLSLAQQMGYTRIMRNSLSLWIRADPLPVIEMASAEQSKNIDHQLATQVIVALELPFQHMGVRTENHQEAIERAMHALCCHSDLKKQAFSDYVLQLLLVAQQNWLDLTTFSPREREILELLLQDISYREMSNRLHVSMNTIKTHIYHIFQKLNSSNRQEAIQLIRERGWFSSIASKGETISYRFAERWPGVAERMGANELGR</sequence>
<evidence type="ECO:0000256" key="1">
    <source>
        <dbReference type="ARBA" id="ARBA00023015"/>
    </source>
</evidence>
<dbReference type="RefSeq" id="WP_126629584.1">
    <property type="nucleotide sequence ID" value="NZ_BIFT01000002.1"/>
</dbReference>
<keyword evidence="4" id="KW-0812">Transmembrane</keyword>
<dbReference type="GO" id="GO:0003677">
    <property type="term" value="F:DNA binding"/>
    <property type="evidence" value="ECO:0007669"/>
    <property type="project" value="UniProtKB-KW"/>
</dbReference>
<evidence type="ECO:0000256" key="4">
    <source>
        <dbReference type="SAM" id="Phobius"/>
    </source>
</evidence>
<name>A0A402BD31_9CHLR</name>
<keyword evidence="4" id="KW-1133">Transmembrane helix</keyword>
<dbReference type="Pfam" id="PF00196">
    <property type="entry name" value="GerE"/>
    <property type="match status" value="1"/>
</dbReference>
<dbReference type="SMART" id="SM00421">
    <property type="entry name" value="HTH_LUXR"/>
    <property type="match status" value="1"/>
</dbReference>
<dbReference type="GO" id="GO:0006355">
    <property type="term" value="P:regulation of DNA-templated transcription"/>
    <property type="evidence" value="ECO:0007669"/>
    <property type="project" value="InterPro"/>
</dbReference>
<evidence type="ECO:0000313" key="7">
    <source>
        <dbReference type="Proteomes" id="UP000287171"/>
    </source>
</evidence>
<dbReference type="EMBL" id="BIFT01000002">
    <property type="protein sequence ID" value="GCE29293.1"/>
    <property type="molecule type" value="Genomic_DNA"/>
</dbReference>
<evidence type="ECO:0000313" key="6">
    <source>
        <dbReference type="EMBL" id="GCE29293.1"/>
    </source>
</evidence>
<proteinExistence type="predicted"/>
<keyword evidence="1" id="KW-0805">Transcription regulation</keyword>
<comment type="caution">
    <text evidence="6">The sequence shown here is derived from an EMBL/GenBank/DDBJ whole genome shotgun (WGS) entry which is preliminary data.</text>
</comment>
<dbReference type="InterPro" id="IPR036388">
    <property type="entry name" value="WH-like_DNA-bd_sf"/>
</dbReference>
<evidence type="ECO:0000256" key="3">
    <source>
        <dbReference type="ARBA" id="ARBA00023163"/>
    </source>
</evidence>
<dbReference type="Gene3D" id="1.10.10.10">
    <property type="entry name" value="Winged helix-like DNA-binding domain superfamily/Winged helix DNA-binding domain"/>
    <property type="match status" value="1"/>
</dbReference>
<feature type="transmembrane region" description="Helical" evidence="4">
    <location>
        <begin position="12"/>
        <end position="35"/>
    </location>
</feature>
<dbReference type="PANTHER" id="PTHR44688:SF16">
    <property type="entry name" value="DNA-BINDING TRANSCRIPTIONAL ACTIVATOR DEVR_DOSR"/>
    <property type="match status" value="1"/>
</dbReference>
<dbReference type="PRINTS" id="PR00038">
    <property type="entry name" value="HTHLUXR"/>
</dbReference>
<reference evidence="7" key="1">
    <citation type="submission" date="2018-12" db="EMBL/GenBank/DDBJ databases">
        <title>Tengunoibacter tsumagoiensis gen. nov., sp. nov., Dictyobacter kobayashii sp. nov., D. alpinus sp. nov., and D. joshuensis sp. nov. and description of Dictyobacteraceae fam. nov. within the order Ktedonobacterales isolated from Tengu-no-mugimeshi.</title>
        <authorList>
            <person name="Wang C.M."/>
            <person name="Zheng Y."/>
            <person name="Sakai Y."/>
            <person name="Toyoda A."/>
            <person name="Minakuchi Y."/>
            <person name="Abe K."/>
            <person name="Yokota A."/>
            <person name="Yabe S."/>
        </authorList>
    </citation>
    <scope>NUCLEOTIDE SEQUENCE [LARGE SCALE GENOMIC DNA]</scope>
    <source>
        <strain evidence="7">Uno16</strain>
    </source>
</reference>
<dbReference type="InterPro" id="IPR016032">
    <property type="entry name" value="Sig_transdc_resp-reg_C-effctor"/>
</dbReference>
<protein>
    <recommendedName>
        <fullName evidence="5">HTH luxR-type domain-containing protein</fullName>
    </recommendedName>
</protein>
<keyword evidence="3" id="KW-0804">Transcription</keyword>
<keyword evidence="2" id="KW-0238">DNA-binding</keyword>
<feature type="domain" description="HTH luxR-type" evidence="5">
    <location>
        <begin position="165"/>
        <end position="230"/>
    </location>
</feature>
<dbReference type="PANTHER" id="PTHR44688">
    <property type="entry name" value="DNA-BINDING TRANSCRIPTIONAL ACTIVATOR DEVR_DOSR"/>
    <property type="match status" value="1"/>
</dbReference>
<dbReference type="OrthoDB" id="510967at2"/>
<evidence type="ECO:0000256" key="2">
    <source>
        <dbReference type="ARBA" id="ARBA00023125"/>
    </source>
</evidence>
<dbReference type="PROSITE" id="PS51257">
    <property type="entry name" value="PROKAR_LIPOPROTEIN"/>
    <property type="match status" value="1"/>
</dbReference>
<dbReference type="PROSITE" id="PS50043">
    <property type="entry name" value="HTH_LUXR_2"/>
    <property type="match status" value="1"/>
</dbReference>
<keyword evidence="7" id="KW-1185">Reference proteome</keyword>
<dbReference type="InterPro" id="IPR000792">
    <property type="entry name" value="Tscrpt_reg_LuxR_C"/>
</dbReference>
<gene>
    <name evidence="6" type="ORF">KDA_47770</name>
</gene>
<dbReference type="CDD" id="cd06170">
    <property type="entry name" value="LuxR_C_like"/>
    <property type="match status" value="1"/>
</dbReference>
<dbReference type="AlphaFoldDB" id="A0A402BD31"/>
<accession>A0A402BD31</accession>
<organism evidence="6 7">
    <name type="scientific">Dictyobacter alpinus</name>
    <dbReference type="NCBI Taxonomy" id="2014873"/>
    <lineage>
        <taxon>Bacteria</taxon>
        <taxon>Bacillati</taxon>
        <taxon>Chloroflexota</taxon>
        <taxon>Ktedonobacteria</taxon>
        <taxon>Ktedonobacterales</taxon>
        <taxon>Dictyobacteraceae</taxon>
        <taxon>Dictyobacter</taxon>
    </lineage>
</organism>
<feature type="transmembrane region" description="Helical" evidence="4">
    <location>
        <begin position="41"/>
        <end position="67"/>
    </location>
</feature>